<dbReference type="Proteomes" id="UP001595885">
    <property type="component" value="Unassembled WGS sequence"/>
</dbReference>
<organism evidence="2 3">
    <name type="scientific">Flavobacterium ponti</name>
    <dbReference type="NCBI Taxonomy" id="665133"/>
    <lineage>
        <taxon>Bacteria</taxon>
        <taxon>Pseudomonadati</taxon>
        <taxon>Bacteroidota</taxon>
        <taxon>Flavobacteriia</taxon>
        <taxon>Flavobacteriales</taxon>
        <taxon>Flavobacteriaceae</taxon>
        <taxon>Flavobacterium</taxon>
    </lineage>
</organism>
<protein>
    <submittedName>
        <fullName evidence="2">Carboxypeptidase-like regulatory domain-containing protein</fullName>
    </submittedName>
</protein>
<reference evidence="3" key="1">
    <citation type="journal article" date="2019" name="Int. J. Syst. Evol. Microbiol.">
        <title>The Global Catalogue of Microorganisms (GCM) 10K type strain sequencing project: providing services to taxonomists for standard genome sequencing and annotation.</title>
        <authorList>
            <consortium name="The Broad Institute Genomics Platform"/>
            <consortium name="The Broad Institute Genome Sequencing Center for Infectious Disease"/>
            <person name="Wu L."/>
            <person name="Ma J."/>
        </authorList>
    </citation>
    <scope>NUCLEOTIDE SEQUENCE [LARGE SCALE GENOMIC DNA]</scope>
    <source>
        <strain evidence="3">CCUG 50349</strain>
    </source>
</reference>
<dbReference type="Gene3D" id="2.60.40.1120">
    <property type="entry name" value="Carboxypeptidase-like, regulatory domain"/>
    <property type="match status" value="1"/>
</dbReference>
<accession>A0ABV9P4J5</accession>
<dbReference type="InterPro" id="IPR008969">
    <property type="entry name" value="CarboxyPept-like_regulatory"/>
</dbReference>
<dbReference type="SUPFAM" id="SSF52317">
    <property type="entry name" value="Class I glutamine amidotransferase-like"/>
    <property type="match status" value="1"/>
</dbReference>
<dbReference type="RefSeq" id="WP_379739961.1">
    <property type="nucleotide sequence ID" value="NZ_JBHSGW010000009.1"/>
</dbReference>
<dbReference type="Pfam" id="PF13620">
    <property type="entry name" value="CarboxypepD_reg"/>
    <property type="match status" value="1"/>
</dbReference>
<dbReference type="PROSITE" id="PS51257">
    <property type="entry name" value="PROKAR_LIPOPROTEIN"/>
    <property type="match status" value="1"/>
</dbReference>
<evidence type="ECO:0000313" key="2">
    <source>
        <dbReference type="EMBL" id="MFC4739810.1"/>
    </source>
</evidence>
<keyword evidence="1" id="KW-0732">Signal</keyword>
<gene>
    <name evidence="2" type="ORF">ACFO3U_07370</name>
</gene>
<proteinExistence type="predicted"/>
<evidence type="ECO:0000256" key="1">
    <source>
        <dbReference type="SAM" id="SignalP"/>
    </source>
</evidence>
<feature type="signal peptide" evidence="1">
    <location>
        <begin position="1"/>
        <end position="21"/>
    </location>
</feature>
<dbReference type="SUPFAM" id="SSF49464">
    <property type="entry name" value="Carboxypeptidase regulatory domain-like"/>
    <property type="match status" value="1"/>
</dbReference>
<evidence type="ECO:0000313" key="3">
    <source>
        <dbReference type="Proteomes" id="UP001595885"/>
    </source>
</evidence>
<feature type="chain" id="PRO_5045377707" evidence="1">
    <location>
        <begin position="22"/>
        <end position="387"/>
    </location>
</feature>
<comment type="caution">
    <text evidence="2">The sequence shown here is derived from an EMBL/GenBank/DDBJ whole genome shotgun (WGS) entry which is preliminary data.</text>
</comment>
<sequence>MKKIKLLTLILFTFLSIMSCSKDDNQNFEEQSGTVLGKVTTINNLKPVGGALVFVFDDKNEVQYTYTDSNGDFSLKSPVGNREIHIQTGGGSNFRTKVNVDVTHNQTIELDQSLTKLTQVASMAYVSGSFDNIEDIVMGIGYNIDLITYNDLNDYTLMSQYDIIFLNCGSRPTNSINDNAVYTNLAKYVTNGGSLYASDWDVAYLTGGNRNSTGCNMPGGFIPDSTLCTTNNGSSGIISSQITSNALGNALNFFTIDIDYDLGSWERISMYDNTFWEVLVKNPINNEALMITTNSFHDANLEDTPVGNSNNSGWITICHQTLDSNNPYITITINQNAWPAHQAHGDTLGSCSGSTNSGRIFYTTFHNHANANIGNSALILQYIILNL</sequence>
<keyword evidence="3" id="KW-1185">Reference proteome</keyword>
<name>A0ABV9P4J5_9FLAO</name>
<dbReference type="InterPro" id="IPR029062">
    <property type="entry name" value="Class_I_gatase-like"/>
</dbReference>
<dbReference type="EMBL" id="JBHSGW010000009">
    <property type="protein sequence ID" value="MFC4739810.1"/>
    <property type="molecule type" value="Genomic_DNA"/>
</dbReference>